<reference evidence="3 4" key="1">
    <citation type="submission" date="2015-09" db="EMBL/GenBank/DDBJ databases">
        <title>Draft genome of the parasitic nematode Teladorsagia circumcincta isolate WARC Sus (inbred).</title>
        <authorList>
            <person name="Mitreva M."/>
        </authorList>
    </citation>
    <scope>NUCLEOTIDE SEQUENCE [LARGE SCALE GENOMIC DNA]</scope>
    <source>
        <strain evidence="3 4">S</strain>
    </source>
</reference>
<evidence type="ECO:0000256" key="1">
    <source>
        <dbReference type="ARBA" id="ARBA00006803"/>
    </source>
</evidence>
<dbReference type="EMBL" id="KZ346487">
    <property type="protein sequence ID" value="PIO69864.1"/>
    <property type="molecule type" value="Genomic_DNA"/>
</dbReference>
<feature type="transmembrane region" description="Helical" evidence="2">
    <location>
        <begin position="17"/>
        <end position="36"/>
    </location>
</feature>
<dbReference type="PANTHER" id="PTHR47518">
    <property type="entry name" value="SERPENTINE RECEPTOR CLASS EPSILON-13-RELATED"/>
    <property type="match status" value="1"/>
</dbReference>
<comment type="similarity">
    <text evidence="1">Belongs to the nematode receptor-like protein sre family.</text>
</comment>
<name>A0A2G9UHZ8_TELCI</name>
<keyword evidence="2" id="KW-0472">Membrane</keyword>
<dbReference type="PANTHER" id="PTHR47518:SF9">
    <property type="entry name" value="SERPENTINE RECEPTOR, CLASS T"/>
    <property type="match status" value="1"/>
</dbReference>
<dbReference type="GO" id="GO:0007606">
    <property type="term" value="P:sensory perception of chemical stimulus"/>
    <property type="evidence" value="ECO:0007669"/>
    <property type="project" value="InterPro"/>
</dbReference>
<dbReference type="AlphaFoldDB" id="A0A2G9UHZ8"/>
<dbReference type="InterPro" id="IPR004151">
    <property type="entry name" value="7TM_GPCR_serpentine_rcpt_Sre"/>
</dbReference>
<sequence>MNTCFGEGFFQREYSTIIHIVVVVLANSFAFAVNAVHYKLNKRYYWEAKSGLDGIRKYSLGARYQIAENIRICHTSDLRSQYEADIHAGVKRANGI</sequence>
<keyword evidence="4" id="KW-1185">Reference proteome</keyword>
<dbReference type="Pfam" id="PF03125">
    <property type="entry name" value="Sre"/>
    <property type="match status" value="1"/>
</dbReference>
<organism evidence="3 4">
    <name type="scientific">Teladorsagia circumcincta</name>
    <name type="common">Brown stomach worm</name>
    <name type="synonym">Ostertagia circumcincta</name>
    <dbReference type="NCBI Taxonomy" id="45464"/>
    <lineage>
        <taxon>Eukaryota</taxon>
        <taxon>Metazoa</taxon>
        <taxon>Ecdysozoa</taxon>
        <taxon>Nematoda</taxon>
        <taxon>Chromadorea</taxon>
        <taxon>Rhabditida</taxon>
        <taxon>Rhabditina</taxon>
        <taxon>Rhabditomorpha</taxon>
        <taxon>Strongyloidea</taxon>
        <taxon>Trichostrongylidae</taxon>
        <taxon>Teladorsagia</taxon>
    </lineage>
</organism>
<dbReference type="OrthoDB" id="5872718at2759"/>
<keyword evidence="2" id="KW-1133">Transmembrane helix</keyword>
<accession>A0A2G9UHZ8</accession>
<protein>
    <submittedName>
        <fullName evidence="3">Uncharacterized protein</fullName>
    </submittedName>
</protein>
<evidence type="ECO:0000313" key="3">
    <source>
        <dbReference type="EMBL" id="PIO69864.1"/>
    </source>
</evidence>
<dbReference type="Proteomes" id="UP000230423">
    <property type="component" value="Unassembled WGS sequence"/>
</dbReference>
<gene>
    <name evidence="3" type="ORF">TELCIR_08301</name>
</gene>
<evidence type="ECO:0000256" key="2">
    <source>
        <dbReference type="SAM" id="Phobius"/>
    </source>
</evidence>
<keyword evidence="2" id="KW-0812">Transmembrane</keyword>
<dbReference type="GO" id="GO:0016020">
    <property type="term" value="C:membrane"/>
    <property type="evidence" value="ECO:0007669"/>
    <property type="project" value="InterPro"/>
</dbReference>
<proteinExistence type="inferred from homology"/>
<dbReference type="InterPro" id="IPR052854">
    <property type="entry name" value="Serpentine_rcpt_epsilon"/>
</dbReference>
<evidence type="ECO:0000313" key="4">
    <source>
        <dbReference type="Proteomes" id="UP000230423"/>
    </source>
</evidence>